<dbReference type="Gene3D" id="3.30.430.10">
    <property type="entry name" value="Killer Toxin P4, subunit A"/>
    <property type="match status" value="1"/>
</dbReference>
<reference evidence="2" key="1">
    <citation type="submission" date="2023-01" db="EMBL/GenBank/DDBJ databases">
        <authorList>
            <person name="Van Ghelder C."/>
            <person name="Rancurel C."/>
        </authorList>
    </citation>
    <scope>NUCLEOTIDE SEQUENCE</scope>
    <source>
        <strain evidence="2">CNCM I-4278</strain>
    </source>
</reference>
<dbReference type="SUPFAM" id="SSF55221">
    <property type="entry name" value="Yeast killer toxins"/>
    <property type="match status" value="1"/>
</dbReference>
<proteinExistence type="predicted"/>
<feature type="domain" description="Killer toxin Kp4" evidence="1">
    <location>
        <begin position="2"/>
        <end position="79"/>
    </location>
</feature>
<organism evidence="2 3">
    <name type="scientific">Periconia digitata</name>
    <dbReference type="NCBI Taxonomy" id="1303443"/>
    <lineage>
        <taxon>Eukaryota</taxon>
        <taxon>Fungi</taxon>
        <taxon>Dikarya</taxon>
        <taxon>Ascomycota</taxon>
        <taxon>Pezizomycotina</taxon>
        <taxon>Dothideomycetes</taxon>
        <taxon>Pleosporomycetidae</taxon>
        <taxon>Pleosporales</taxon>
        <taxon>Massarineae</taxon>
        <taxon>Periconiaceae</taxon>
        <taxon>Periconia</taxon>
    </lineage>
</organism>
<protein>
    <recommendedName>
        <fullName evidence="1">Killer toxin Kp4 domain-containing protein</fullName>
    </recommendedName>
</protein>
<evidence type="ECO:0000259" key="1">
    <source>
        <dbReference type="Pfam" id="PF09044"/>
    </source>
</evidence>
<dbReference type="InterPro" id="IPR015131">
    <property type="entry name" value="Killer_tox_Kp4"/>
</dbReference>
<dbReference type="GO" id="GO:0005576">
    <property type="term" value="C:extracellular region"/>
    <property type="evidence" value="ECO:0007669"/>
    <property type="project" value="InterPro"/>
</dbReference>
<dbReference type="EMBL" id="CAOQHR010000010">
    <property type="protein sequence ID" value="CAI6340487.1"/>
    <property type="molecule type" value="Genomic_DNA"/>
</dbReference>
<dbReference type="OrthoDB" id="4177994at2759"/>
<dbReference type="Proteomes" id="UP001152607">
    <property type="component" value="Unassembled WGS sequence"/>
</dbReference>
<dbReference type="AlphaFoldDB" id="A0A9W4UTK5"/>
<gene>
    <name evidence="2" type="ORF">PDIGIT_LOCUS13663</name>
</gene>
<name>A0A9W4UTK5_9PLEO</name>
<accession>A0A9W4UTK5</accession>
<evidence type="ECO:0000313" key="2">
    <source>
        <dbReference type="EMBL" id="CAI6340487.1"/>
    </source>
</evidence>
<sequence>MCGGCKHPFVDLYDLTRNVNDGAIYRDGQQVACASCHLTQQEGTCVFVEGIGDRTVTGADVKAAMEEIRKVPCKYCANADLVHGGKVVVNYVVHGCIKHGSVIC</sequence>
<evidence type="ECO:0000313" key="3">
    <source>
        <dbReference type="Proteomes" id="UP001152607"/>
    </source>
</evidence>
<dbReference type="InterPro" id="IPR011329">
    <property type="entry name" value="Killer_tox_Kp4/SMK"/>
</dbReference>
<keyword evidence="3" id="KW-1185">Reference proteome</keyword>
<comment type="caution">
    <text evidence="2">The sequence shown here is derived from an EMBL/GenBank/DDBJ whole genome shotgun (WGS) entry which is preliminary data.</text>
</comment>
<dbReference type="Pfam" id="PF09044">
    <property type="entry name" value="Kp4"/>
    <property type="match status" value="1"/>
</dbReference>